<organism evidence="2 3">
    <name type="scientific">Paraburkholderia podalyriae</name>
    <dbReference type="NCBI Taxonomy" id="1938811"/>
    <lineage>
        <taxon>Bacteria</taxon>
        <taxon>Pseudomonadati</taxon>
        <taxon>Pseudomonadota</taxon>
        <taxon>Betaproteobacteria</taxon>
        <taxon>Burkholderiales</taxon>
        <taxon>Burkholderiaceae</taxon>
        <taxon>Paraburkholderia</taxon>
    </lineage>
</organism>
<comment type="caution">
    <text evidence="2">The sequence shown here is derived from an EMBL/GenBank/DDBJ whole genome shotgun (WGS) entry which is preliminary data.</text>
</comment>
<proteinExistence type="predicted"/>
<evidence type="ECO:0000313" key="2">
    <source>
        <dbReference type="EMBL" id="MBC8752837.1"/>
    </source>
</evidence>
<evidence type="ECO:0000259" key="1">
    <source>
        <dbReference type="Pfam" id="PF01609"/>
    </source>
</evidence>
<dbReference type="Pfam" id="PF01609">
    <property type="entry name" value="DDE_Tnp_1"/>
    <property type="match status" value="1"/>
</dbReference>
<feature type="domain" description="Transposase IS4-like" evidence="1">
    <location>
        <begin position="142"/>
        <end position="317"/>
    </location>
</feature>
<protein>
    <submittedName>
        <fullName evidence="2">IS5 family transposase</fullName>
    </submittedName>
</protein>
<keyword evidence="3" id="KW-1185">Reference proteome</keyword>
<dbReference type="RefSeq" id="WP_222945931.1">
    <property type="nucleotide sequence ID" value="NZ_VZQQ01000171.1"/>
</dbReference>
<sequence>MPYKARLKDGQERKRKKPDYRVTNCREYNESLKKRGKISLYFPEGDLKAQFITAPPYVRGVSGRLPSYTRPYVELIYTFYRLFGWGMRQITGYMEDYWAARELDIPVPSVGHLCDLFAALDVKVTQRCERLARRLADGEDVSIIVDSTGMSFGRASEWYEQKYGKKAAKTPWRKMHLSIDVDMNVHAIAITGTDVSDSEGMERVLPADLPVDCVIADGAYYSIERAEELSRSGVLPVIPPPSHAVVHGEEQTQWHDKIVGYIREKGIYAFHKKYGYGKRSLVEAQISRIKRCIGSTLLTRKIESQEREGAIIANILNRWNSFGRPVSFKNG</sequence>
<dbReference type="InterPro" id="IPR053520">
    <property type="entry name" value="Transposase_Tn903"/>
</dbReference>
<gene>
    <name evidence="2" type="ORF">F6X42_42875</name>
</gene>
<dbReference type="EMBL" id="VZQQ01000171">
    <property type="protein sequence ID" value="MBC8752837.1"/>
    <property type="molecule type" value="Genomic_DNA"/>
</dbReference>
<dbReference type="Proteomes" id="UP000736373">
    <property type="component" value="Unassembled WGS sequence"/>
</dbReference>
<accession>A0ABR7Q2Q0</accession>
<dbReference type="PANTHER" id="PTHR34631:SF3">
    <property type="entry name" value="ISSOD12 TRANSPOSASE TNPA_ISSOD12"/>
    <property type="match status" value="1"/>
</dbReference>
<evidence type="ECO:0000313" key="3">
    <source>
        <dbReference type="Proteomes" id="UP000736373"/>
    </source>
</evidence>
<dbReference type="PANTHER" id="PTHR34631">
    <property type="match status" value="1"/>
</dbReference>
<dbReference type="NCBIfam" id="NF033579">
    <property type="entry name" value="transpos_IS5_2"/>
    <property type="match status" value="1"/>
</dbReference>
<dbReference type="InterPro" id="IPR002559">
    <property type="entry name" value="Transposase_11"/>
</dbReference>
<reference evidence="2 3" key="1">
    <citation type="submission" date="2019-09" db="EMBL/GenBank/DDBJ databases">
        <title>Paraburkholderia podalyriae sp. nov., A South African Podalyria-associated rhizobium.</title>
        <authorList>
            <person name="Mavima L."/>
            <person name="Beukes C.W."/>
            <person name="Palmer M."/>
            <person name="De Meyer S.E."/>
            <person name="James E.K."/>
            <person name="Maluk M."/>
            <person name="Avontuur J.R."/>
            <person name="Chan W.Y."/>
            <person name="Venter S.N."/>
            <person name="Steenkamp E.T."/>
        </authorList>
    </citation>
    <scope>NUCLEOTIDE SEQUENCE [LARGE SCALE GENOMIC DNA]</scope>
    <source>
        <strain evidence="2 3">WC7.3b</strain>
    </source>
</reference>
<name>A0ABR7Q2Q0_9BURK</name>
<dbReference type="InterPro" id="IPR053172">
    <property type="entry name" value="Tn903_transposase"/>
</dbReference>